<dbReference type="PANTHER" id="PTHR43844:SF1">
    <property type="entry name" value="METHIONINE SYNTHASE"/>
    <property type="match status" value="1"/>
</dbReference>
<dbReference type="SUPFAM" id="SSF51726">
    <property type="entry name" value="UROD/MetE-like"/>
    <property type="match status" value="1"/>
</dbReference>
<proteinExistence type="predicted"/>
<protein>
    <submittedName>
        <fullName evidence="1">5-methyltetrahydropteroyltriglutamate--homocysteine methyltransferase</fullName>
    </submittedName>
</protein>
<dbReference type="Gene3D" id="3.20.20.210">
    <property type="match status" value="1"/>
</dbReference>
<keyword evidence="1" id="KW-0489">Methyltransferase</keyword>
<comment type="caution">
    <text evidence="1">The sequence shown here is derived from an EMBL/GenBank/DDBJ whole genome shotgun (WGS) entry which is preliminary data.</text>
</comment>
<dbReference type="RefSeq" id="WP_101954497.1">
    <property type="nucleotide sequence ID" value="NZ_PKHE01000016.1"/>
</dbReference>
<dbReference type="AlphaFoldDB" id="A0A2I1JXS3"/>
<dbReference type="GO" id="GO:0008270">
    <property type="term" value="F:zinc ion binding"/>
    <property type="evidence" value="ECO:0007669"/>
    <property type="project" value="InterPro"/>
</dbReference>
<name>A0A2I1JXS3_9LACT</name>
<evidence type="ECO:0000313" key="2">
    <source>
        <dbReference type="Proteomes" id="UP000234384"/>
    </source>
</evidence>
<dbReference type="EMBL" id="PKHE01000016">
    <property type="protein sequence ID" value="PKY88168.1"/>
    <property type="molecule type" value="Genomic_DNA"/>
</dbReference>
<sequence length="395" mass="45365">MTNYSKRFLTVGSLLRPANLLTYKNEIEHRDDITYPFYDDLPGYLDVEREAVKSIVDKQVAHGLTEISDGEFQRSLWHLDFAWGLEGIERQLAEEGYHFYEEDEDGHRHDFETRRDIGLRVTGKLSGKNHPFIEHFKYVRSLAPESVAVKHPIFSPGHLYFELLGQGAIGEGQYYSDLATFREDLVQAYREYVKEYAEAGGTILQIDDCVWASFVGGDDEIRLDSLDQADFSKFSKRELAQQLVDLNNAVADYAHELGLKVYAHNCRGNYASRAFTDGAYTEVAEYFLARQHYDRFYLEWDDERAGSLEALAVFKDRPEVEVVVGALSSKTSTLDDEERAIRLLEEATRYIPKDRLYLSHQCGFASCDCGNELTEAEQWAKIDQGHDIAYRFFGE</sequence>
<gene>
    <name evidence="1" type="ORF">CYJ57_06030</name>
</gene>
<dbReference type="GO" id="GO:0003871">
    <property type="term" value="F:5-methyltetrahydropteroyltriglutamate-homocysteine S-methyltransferase activity"/>
    <property type="evidence" value="ECO:0007669"/>
    <property type="project" value="InterPro"/>
</dbReference>
<keyword evidence="1" id="KW-0808">Transferase</keyword>
<dbReference type="PANTHER" id="PTHR43844">
    <property type="entry name" value="METHIONINE SYNTHASE"/>
    <property type="match status" value="1"/>
</dbReference>
<reference evidence="1 2" key="1">
    <citation type="submission" date="2017-12" db="EMBL/GenBank/DDBJ databases">
        <title>Phylogenetic diversity of female urinary microbiome.</title>
        <authorList>
            <person name="Thomas-White K."/>
            <person name="Wolfe A.J."/>
        </authorList>
    </citation>
    <scope>NUCLEOTIDE SEQUENCE [LARGE SCALE GENOMIC DNA]</scope>
    <source>
        <strain evidence="1 2">UMB0898</strain>
    </source>
</reference>
<dbReference type="GO" id="GO:0009086">
    <property type="term" value="P:methionine biosynthetic process"/>
    <property type="evidence" value="ECO:0007669"/>
    <property type="project" value="InterPro"/>
</dbReference>
<dbReference type="Proteomes" id="UP000234384">
    <property type="component" value="Unassembled WGS sequence"/>
</dbReference>
<dbReference type="InterPro" id="IPR002629">
    <property type="entry name" value="Met_Synth_C/arc"/>
</dbReference>
<dbReference type="CDD" id="cd03311">
    <property type="entry name" value="CIMS_C_terminal_like"/>
    <property type="match status" value="1"/>
</dbReference>
<dbReference type="InterPro" id="IPR038071">
    <property type="entry name" value="UROD/MetE-like_sf"/>
</dbReference>
<organism evidence="1 2">
    <name type="scientific">Falseniella ignava</name>
    <dbReference type="NCBI Taxonomy" id="137730"/>
    <lineage>
        <taxon>Bacteria</taxon>
        <taxon>Bacillati</taxon>
        <taxon>Bacillota</taxon>
        <taxon>Bacilli</taxon>
        <taxon>Lactobacillales</taxon>
        <taxon>Aerococcaceae</taxon>
        <taxon>Falseniella</taxon>
    </lineage>
</organism>
<evidence type="ECO:0000313" key="1">
    <source>
        <dbReference type="EMBL" id="PKY88168.1"/>
    </source>
</evidence>
<dbReference type="GO" id="GO:0032259">
    <property type="term" value="P:methylation"/>
    <property type="evidence" value="ECO:0007669"/>
    <property type="project" value="UniProtKB-KW"/>
</dbReference>
<dbReference type="OrthoDB" id="6430685at2"/>
<accession>A0A2I1JXS3</accession>